<dbReference type="Proteomes" id="UP001176941">
    <property type="component" value="Chromosome 13"/>
</dbReference>
<organism evidence="2 3">
    <name type="scientific">Rangifer tarandus platyrhynchus</name>
    <name type="common">Svalbard reindeer</name>
    <dbReference type="NCBI Taxonomy" id="3082113"/>
    <lineage>
        <taxon>Eukaryota</taxon>
        <taxon>Metazoa</taxon>
        <taxon>Chordata</taxon>
        <taxon>Craniata</taxon>
        <taxon>Vertebrata</taxon>
        <taxon>Euteleostomi</taxon>
        <taxon>Mammalia</taxon>
        <taxon>Eutheria</taxon>
        <taxon>Laurasiatheria</taxon>
        <taxon>Artiodactyla</taxon>
        <taxon>Ruminantia</taxon>
        <taxon>Pecora</taxon>
        <taxon>Cervidae</taxon>
        <taxon>Odocoileinae</taxon>
        <taxon>Rangifer</taxon>
    </lineage>
</organism>
<protein>
    <submittedName>
        <fullName evidence="2">Uncharacterized protein</fullName>
    </submittedName>
</protein>
<feature type="region of interest" description="Disordered" evidence="1">
    <location>
        <begin position="31"/>
        <end position="88"/>
    </location>
</feature>
<evidence type="ECO:0000256" key="1">
    <source>
        <dbReference type="SAM" id="MobiDB-lite"/>
    </source>
</evidence>
<dbReference type="EMBL" id="OX459949">
    <property type="protein sequence ID" value="CAI9156108.1"/>
    <property type="molecule type" value="Genomic_DNA"/>
</dbReference>
<gene>
    <name evidence="2" type="ORF">MRATA1EN1_LOCUS5070</name>
</gene>
<proteinExistence type="predicted"/>
<feature type="compositionally biased region" description="Basic and acidic residues" evidence="1">
    <location>
        <begin position="31"/>
        <end position="43"/>
    </location>
</feature>
<sequence length="266" mass="27965">MPYAQEPRSGPTLTLHHPLPNVRVTMVHEGDPSTKAARPREPWEGAPRISQAAGRRTAGPLLQAGSPGYAQGWNTPPKGPAGIRLSARPPPRAHLLRRRARYAEHVGGAGPGAKHAGRLWGRRQSGGALGGGAEAARPARRLWGRGSGGRDDGGGRLRGGGRRRAGRGPGCSAPAGSPQPVNGLGRLFGPPLFSTGETSVRAWVGRPLADFCRSSRPVLPPGPILSRREALCAGWRGLCPSSSQVIRTARSAKRRHTCQLSFPAAV</sequence>
<keyword evidence="3" id="KW-1185">Reference proteome</keyword>
<reference evidence="2" key="1">
    <citation type="submission" date="2023-04" db="EMBL/GenBank/DDBJ databases">
        <authorList>
            <consortium name="ELIXIR-Norway"/>
        </authorList>
    </citation>
    <scope>NUCLEOTIDE SEQUENCE [LARGE SCALE GENOMIC DNA]</scope>
</reference>
<feature type="region of interest" description="Disordered" evidence="1">
    <location>
        <begin position="106"/>
        <end position="182"/>
    </location>
</feature>
<accession>A0ABN8Y6K2</accession>
<name>A0ABN8Y6K2_RANTA</name>
<evidence type="ECO:0000313" key="2">
    <source>
        <dbReference type="EMBL" id="CAI9156108.1"/>
    </source>
</evidence>
<evidence type="ECO:0000313" key="3">
    <source>
        <dbReference type="Proteomes" id="UP001176941"/>
    </source>
</evidence>